<comment type="caution">
    <text evidence="2">The sequence shown here is derived from an EMBL/GenBank/DDBJ whole genome shotgun (WGS) entry which is preliminary data.</text>
</comment>
<dbReference type="EMBL" id="AYRZ02000001">
    <property type="protein sequence ID" value="PHT93749.1"/>
    <property type="molecule type" value="Genomic_DNA"/>
</dbReference>
<sequence length="124" mass="13714">MFRDRAMSHYQEHSLFGGSHRLHGCINGLGFDRQTGMDRGVGVTIGRRAASFFSERLKLKELESEPLLDANGLKSLIRLLRLAQKDPGLPEMKSHQDDSAAGSAIPASDANRSPNIRDIFLQLP</sequence>
<name>A0A2G3AHP0_CAPAN</name>
<proteinExistence type="predicted"/>
<dbReference type="Gramene" id="PHT93749">
    <property type="protein sequence ID" value="PHT93749"/>
    <property type="gene ID" value="T459_01631"/>
</dbReference>
<feature type="region of interest" description="Disordered" evidence="1">
    <location>
        <begin position="88"/>
        <end position="113"/>
    </location>
</feature>
<accession>A0A2G3AHP0</accession>
<evidence type="ECO:0000313" key="3">
    <source>
        <dbReference type="Proteomes" id="UP000222542"/>
    </source>
</evidence>
<protein>
    <submittedName>
        <fullName evidence="2">Uncharacterized protein</fullName>
    </submittedName>
</protein>
<gene>
    <name evidence="2" type="ORF">T459_01631</name>
</gene>
<evidence type="ECO:0000313" key="2">
    <source>
        <dbReference type="EMBL" id="PHT93749.1"/>
    </source>
</evidence>
<organism evidence="2 3">
    <name type="scientific">Capsicum annuum</name>
    <name type="common">Capsicum pepper</name>
    <dbReference type="NCBI Taxonomy" id="4072"/>
    <lineage>
        <taxon>Eukaryota</taxon>
        <taxon>Viridiplantae</taxon>
        <taxon>Streptophyta</taxon>
        <taxon>Embryophyta</taxon>
        <taxon>Tracheophyta</taxon>
        <taxon>Spermatophyta</taxon>
        <taxon>Magnoliopsida</taxon>
        <taxon>eudicotyledons</taxon>
        <taxon>Gunneridae</taxon>
        <taxon>Pentapetalae</taxon>
        <taxon>asterids</taxon>
        <taxon>lamiids</taxon>
        <taxon>Solanales</taxon>
        <taxon>Solanaceae</taxon>
        <taxon>Solanoideae</taxon>
        <taxon>Capsiceae</taxon>
        <taxon>Capsicum</taxon>
    </lineage>
</organism>
<reference evidence="2 3" key="1">
    <citation type="journal article" date="2014" name="Nat. Genet.">
        <title>Genome sequence of the hot pepper provides insights into the evolution of pungency in Capsicum species.</title>
        <authorList>
            <person name="Kim S."/>
            <person name="Park M."/>
            <person name="Yeom S.I."/>
            <person name="Kim Y.M."/>
            <person name="Lee J.M."/>
            <person name="Lee H.A."/>
            <person name="Seo E."/>
            <person name="Choi J."/>
            <person name="Cheong K."/>
            <person name="Kim K.T."/>
            <person name="Jung K."/>
            <person name="Lee G.W."/>
            <person name="Oh S.K."/>
            <person name="Bae C."/>
            <person name="Kim S.B."/>
            <person name="Lee H.Y."/>
            <person name="Kim S.Y."/>
            <person name="Kim M.S."/>
            <person name="Kang B.C."/>
            <person name="Jo Y.D."/>
            <person name="Yang H.B."/>
            <person name="Jeong H.J."/>
            <person name="Kang W.H."/>
            <person name="Kwon J.K."/>
            <person name="Shin C."/>
            <person name="Lim J.Y."/>
            <person name="Park J.H."/>
            <person name="Huh J.H."/>
            <person name="Kim J.S."/>
            <person name="Kim B.D."/>
            <person name="Cohen O."/>
            <person name="Paran I."/>
            <person name="Suh M.C."/>
            <person name="Lee S.B."/>
            <person name="Kim Y.K."/>
            <person name="Shin Y."/>
            <person name="Noh S.J."/>
            <person name="Park J."/>
            <person name="Seo Y.S."/>
            <person name="Kwon S.Y."/>
            <person name="Kim H.A."/>
            <person name="Park J.M."/>
            <person name="Kim H.J."/>
            <person name="Choi S.B."/>
            <person name="Bosland P.W."/>
            <person name="Reeves G."/>
            <person name="Jo S.H."/>
            <person name="Lee B.W."/>
            <person name="Cho H.T."/>
            <person name="Choi H.S."/>
            <person name="Lee M.S."/>
            <person name="Yu Y."/>
            <person name="Do Choi Y."/>
            <person name="Park B.S."/>
            <person name="van Deynze A."/>
            <person name="Ashrafi H."/>
            <person name="Hill T."/>
            <person name="Kim W.T."/>
            <person name="Pai H.S."/>
            <person name="Ahn H.K."/>
            <person name="Yeam I."/>
            <person name="Giovannoni J.J."/>
            <person name="Rose J.K."/>
            <person name="Sorensen I."/>
            <person name="Lee S.J."/>
            <person name="Kim R.W."/>
            <person name="Choi I.Y."/>
            <person name="Choi B.S."/>
            <person name="Lim J.S."/>
            <person name="Lee Y.H."/>
            <person name="Choi D."/>
        </authorList>
    </citation>
    <scope>NUCLEOTIDE SEQUENCE [LARGE SCALE GENOMIC DNA]</scope>
    <source>
        <strain evidence="3">cv. CM334</strain>
    </source>
</reference>
<dbReference type="STRING" id="4072.A0A2G3AHP0"/>
<dbReference type="AlphaFoldDB" id="A0A2G3AHP0"/>
<reference evidence="2 3" key="2">
    <citation type="journal article" date="2017" name="Genome Biol.">
        <title>New reference genome sequences of hot pepper reveal the massive evolution of plant disease-resistance genes by retroduplication.</title>
        <authorList>
            <person name="Kim S."/>
            <person name="Park J."/>
            <person name="Yeom S.I."/>
            <person name="Kim Y.M."/>
            <person name="Seo E."/>
            <person name="Kim K.T."/>
            <person name="Kim M.S."/>
            <person name="Lee J.M."/>
            <person name="Cheong K."/>
            <person name="Shin H.S."/>
            <person name="Kim S.B."/>
            <person name="Han K."/>
            <person name="Lee J."/>
            <person name="Park M."/>
            <person name="Lee H.A."/>
            <person name="Lee H.Y."/>
            <person name="Lee Y."/>
            <person name="Oh S."/>
            <person name="Lee J.H."/>
            <person name="Choi E."/>
            <person name="Choi E."/>
            <person name="Lee S.E."/>
            <person name="Jeon J."/>
            <person name="Kim H."/>
            <person name="Choi G."/>
            <person name="Song H."/>
            <person name="Lee J."/>
            <person name="Lee S.C."/>
            <person name="Kwon J.K."/>
            <person name="Lee H.Y."/>
            <person name="Koo N."/>
            <person name="Hong Y."/>
            <person name="Kim R.W."/>
            <person name="Kang W.H."/>
            <person name="Huh J.H."/>
            <person name="Kang B.C."/>
            <person name="Yang T.J."/>
            <person name="Lee Y.H."/>
            <person name="Bennetzen J.L."/>
            <person name="Choi D."/>
        </authorList>
    </citation>
    <scope>NUCLEOTIDE SEQUENCE [LARGE SCALE GENOMIC DNA]</scope>
    <source>
        <strain evidence="3">cv. CM334</strain>
    </source>
</reference>
<evidence type="ECO:0000256" key="1">
    <source>
        <dbReference type="SAM" id="MobiDB-lite"/>
    </source>
</evidence>
<dbReference type="Proteomes" id="UP000222542">
    <property type="component" value="Unassembled WGS sequence"/>
</dbReference>
<keyword evidence="3" id="KW-1185">Reference proteome</keyword>